<evidence type="ECO:0000313" key="1">
    <source>
        <dbReference type="EMBL" id="EFU75367.1"/>
    </source>
</evidence>
<dbReference type="SUPFAM" id="SSF48371">
    <property type="entry name" value="ARM repeat"/>
    <property type="match status" value="1"/>
</dbReference>
<dbReference type="InterPro" id="IPR016024">
    <property type="entry name" value="ARM-type_fold"/>
</dbReference>
<evidence type="ECO:0000313" key="2">
    <source>
        <dbReference type="Proteomes" id="UP000003434"/>
    </source>
</evidence>
<name>E6LRZ0_9FIRM</name>
<evidence type="ECO:0008006" key="3">
    <source>
        <dbReference type="Google" id="ProtNLM"/>
    </source>
</evidence>
<dbReference type="Pfam" id="PF13646">
    <property type="entry name" value="HEAT_2"/>
    <property type="match status" value="1"/>
</dbReference>
<organism evidence="1 2">
    <name type="scientific">Lachnoanaerobaculum saburreum DSM 3986</name>
    <dbReference type="NCBI Taxonomy" id="887325"/>
    <lineage>
        <taxon>Bacteria</taxon>
        <taxon>Bacillati</taxon>
        <taxon>Bacillota</taxon>
        <taxon>Clostridia</taxon>
        <taxon>Lachnospirales</taxon>
        <taxon>Lachnospiraceae</taxon>
        <taxon>Lachnoanaerobaculum</taxon>
    </lineage>
</organism>
<dbReference type="AlphaFoldDB" id="E6LRZ0"/>
<dbReference type="HOGENOM" id="CLU_101742_0_0_9"/>
<accession>E6LRZ0</accession>
<reference evidence="1 2" key="1">
    <citation type="submission" date="2010-12" db="EMBL/GenBank/DDBJ databases">
        <authorList>
            <person name="Muzny D."/>
            <person name="Qin X."/>
            <person name="Deng J."/>
            <person name="Jiang H."/>
            <person name="Liu Y."/>
            <person name="Qu J."/>
            <person name="Song X.-Z."/>
            <person name="Zhang L."/>
            <person name="Thornton R."/>
            <person name="Coyle M."/>
            <person name="Francisco L."/>
            <person name="Jackson L."/>
            <person name="Javaid M."/>
            <person name="Korchina V."/>
            <person name="Kovar C."/>
            <person name="Mata R."/>
            <person name="Mathew T."/>
            <person name="Ngo R."/>
            <person name="Nguyen L."/>
            <person name="Nguyen N."/>
            <person name="Okwuonu G."/>
            <person name="Ongeri F."/>
            <person name="Pham C."/>
            <person name="Simmons D."/>
            <person name="Wilczek-Boney K."/>
            <person name="Hale W."/>
            <person name="Jakkamsetti A."/>
            <person name="Pham P."/>
            <person name="Ruth R."/>
            <person name="San Lucas F."/>
            <person name="Warren J."/>
            <person name="Zhang J."/>
            <person name="Zhao Z."/>
            <person name="Zhou C."/>
            <person name="Zhu D."/>
            <person name="Lee S."/>
            <person name="Bess C."/>
            <person name="Blankenburg K."/>
            <person name="Forbes L."/>
            <person name="Fu Q."/>
            <person name="Gubbala S."/>
            <person name="Hirani K."/>
            <person name="Jayaseelan J.C."/>
            <person name="Lara F."/>
            <person name="Munidasa M."/>
            <person name="Palculict T."/>
            <person name="Patil S."/>
            <person name="Pu L.-L."/>
            <person name="Saada N."/>
            <person name="Tang L."/>
            <person name="Weissenberger G."/>
            <person name="Zhu Y."/>
            <person name="Hemphill L."/>
            <person name="Shang Y."/>
            <person name="Youmans B."/>
            <person name="Ayvaz T."/>
            <person name="Ross M."/>
            <person name="Santibanez J."/>
            <person name="Aqrawi P."/>
            <person name="Gross S."/>
            <person name="Joshi V."/>
            <person name="Fowler G."/>
            <person name="Nazareth L."/>
            <person name="Reid J."/>
            <person name="Worley K."/>
            <person name="Petrosino J."/>
            <person name="Highlander S."/>
            <person name="Gibbs R."/>
        </authorList>
    </citation>
    <scope>NUCLEOTIDE SEQUENCE [LARGE SCALE GENOMIC DNA]</scope>
    <source>
        <strain evidence="1 2">DSM 3986</strain>
    </source>
</reference>
<dbReference type="eggNOG" id="ENOG502Z93U">
    <property type="taxonomic scope" value="Bacteria"/>
</dbReference>
<proteinExistence type="predicted"/>
<protein>
    <recommendedName>
        <fullName evidence="3">HEAT repeat protein</fullName>
    </recommendedName>
</protein>
<dbReference type="Proteomes" id="UP000003434">
    <property type="component" value="Unassembled WGS sequence"/>
</dbReference>
<comment type="caution">
    <text evidence="1">The sequence shown here is derived from an EMBL/GenBank/DDBJ whole genome shotgun (WGS) entry which is preliminary data.</text>
</comment>
<dbReference type="EMBL" id="AEPW01000106">
    <property type="protein sequence ID" value="EFU75367.1"/>
    <property type="molecule type" value="Genomic_DNA"/>
</dbReference>
<gene>
    <name evidence="1" type="ORF">HMPREF0381_2725</name>
</gene>
<sequence>MSVHIMNLQKRYEELKKQNFSDGERIKFIADLGSSEEIEYHYKLICKYRDEGTNLNLSSSFYKHDKEGLEFLFEVLDNQKDENLKLLTTYLMAETLSKLRHRTFYAEYCKRLIPLITSLIETKDASLRQKIIISLGWIGSLNEIDILTKQMSEDKDSLCRAWSASSLMQMSFHGIDKELLQEKTKSCFTLAIAAETDLHACSIMIEAAGILFGKKWVSASAVEDVEVEKIEKARKSAVRFLNK</sequence>